<dbReference type="InterPro" id="IPR050763">
    <property type="entry name" value="ABC_transporter_ATP-binding"/>
</dbReference>
<dbReference type="Pfam" id="PF13732">
    <property type="entry name" value="DrrA1-3_C"/>
    <property type="match status" value="1"/>
</dbReference>
<dbReference type="InterPro" id="IPR027417">
    <property type="entry name" value="P-loop_NTPase"/>
</dbReference>
<dbReference type="AlphaFoldDB" id="A0AA37BQA4"/>
<accession>A0AA37BQA4</accession>
<dbReference type="Pfam" id="PF00005">
    <property type="entry name" value="ABC_tran"/>
    <property type="match status" value="1"/>
</dbReference>
<evidence type="ECO:0000259" key="5">
    <source>
        <dbReference type="PROSITE" id="PS50893"/>
    </source>
</evidence>
<dbReference type="RefSeq" id="WP_188679876.1">
    <property type="nucleotide sequence ID" value="NZ_BMNY01000001.1"/>
</dbReference>
<keyword evidence="3 6" id="KW-0067">ATP-binding</keyword>
<keyword evidence="2" id="KW-0547">Nucleotide-binding</keyword>
<keyword evidence="7" id="KW-1185">Reference proteome</keyword>
<dbReference type="Proteomes" id="UP000632195">
    <property type="component" value="Unassembled WGS sequence"/>
</dbReference>
<dbReference type="GO" id="GO:0016887">
    <property type="term" value="F:ATP hydrolysis activity"/>
    <property type="evidence" value="ECO:0007669"/>
    <property type="project" value="InterPro"/>
</dbReference>
<evidence type="ECO:0000256" key="4">
    <source>
        <dbReference type="ARBA" id="ARBA00049985"/>
    </source>
</evidence>
<dbReference type="PANTHER" id="PTHR42711">
    <property type="entry name" value="ABC TRANSPORTER ATP-BINDING PROTEIN"/>
    <property type="match status" value="1"/>
</dbReference>
<name>A0AA37BQA4_9ARCH</name>
<evidence type="ECO:0000256" key="1">
    <source>
        <dbReference type="ARBA" id="ARBA00022448"/>
    </source>
</evidence>
<comment type="similarity">
    <text evidence="4">Belongs to the ABC transporter superfamily. Drug exporter-1 (DrugE1) (TC 3.A.1.105) family.</text>
</comment>
<organism evidence="6 7">
    <name type="scientific">Thermogymnomonas acidicola</name>
    <dbReference type="NCBI Taxonomy" id="399579"/>
    <lineage>
        <taxon>Archaea</taxon>
        <taxon>Methanobacteriati</taxon>
        <taxon>Thermoplasmatota</taxon>
        <taxon>Thermoplasmata</taxon>
        <taxon>Thermoplasmatales</taxon>
        <taxon>Thermogymnomonas</taxon>
    </lineage>
</organism>
<dbReference type="GO" id="GO:0005524">
    <property type="term" value="F:ATP binding"/>
    <property type="evidence" value="ECO:0007669"/>
    <property type="project" value="UniProtKB-KW"/>
</dbReference>
<dbReference type="InterPro" id="IPR003593">
    <property type="entry name" value="AAA+_ATPase"/>
</dbReference>
<dbReference type="PROSITE" id="PS50893">
    <property type="entry name" value="ABC_TRANSPORTER_2"/>
    <property type="match status" value="1"/>
</dbReference>
<dbReference type="NCBIfam" id="TIGR01188">
    <property type="entry name" value="drrA"/>
    <property type="match status" value="1"/>
</dbReference>
<dbReference type="InterPro" id="IPR003439">
    <property type="entry name" value="ABC_transporter-like_ATP-bd"/>
</dbReference>
<dbReference type="GO" id="GO:0043215">
    <property type="term" value="P:daunorubicin transport"/>
    <property type="evidence" value="ECO:0007669"/>
    <property type="project" value="InterPro"/>
</dbReference>
<proteinExistence type="inferred from homology"/>
<dbReference type="PANTHER" id="PTHR42711:SF5">
    <property type="entry name" value="ABC TRANSPORTER ATP-BINDING PROTEIN NATA"/>
    <property type="match status" value="1"/>
</dbReference>
<feature type="domain" description="ABC transporter" evidence="5">
    <location>
        <begin position="14"/>
        <end position="243"/>
    </location>
</feature>
<dbReference type="SMART" id="SM00382">
    <property type="entry name" value="AAA"/>
    <property type="match status" value="1"/>
</dbReference>
<comment type="caution">
    <text evidence="6">The sequence shown here is derived from an EMBL/GenBank/DDBJ whole genome shotgun (WGS) entry which is preliminary data.</text>
</comment>
<sequence length="333" mass="36885">MITVNQPEEGTSTISVRSVSKSYGDVRALDSVSLEIRSGEIFGLLGPNGAGKTTLIKILTALVPPTSGEAFVAGYSVTRQPYEVKRRVGWVAAEVILDDDLTAMENLWLQAKLQNMSDWRGYAEELLTFFGLRDRADSKVKGFSTGMRKKLEIALALLHRPAVIFMDEPTIGLDPGTRRMLWDFIRNTNREYGVTVLLTTHYIEEADQLCDRIAIINHGKIAAVGTPAELKATVEGEVIEVEMRNQATLDGLDGLEGIREVRREGSKILISVPSSSDILPAVIESIGASNIRRISIHEPSLESAFLKITGKTIEEEESVDIRKFYANIRRARR</sequence>
<dbReference type="InterPro" id="IPR025302">
    <property type="entry name" value="DrrA1/2-like_C"/>
</dbReference>
<evidence type="ECO:0000313" key="7">
    <source>
        <dbReference type="Proteomes" id="UP000632195"/>
    </source>
</evidence>
<evidence type="ECO:0000256" key="3">
    <source>
        <dbReference type="ARBA" id="ARBA00022840"/>
    </source>
</evidence>
<keyword evidence="1" id="KW-0813">Transport</keyword>
<dbReference type="EMBL" id="BMNY01000001">
    <property type="protein sequence ID" value="GGM69150.1"/>
    <property type="molecule type" value="Genomic_DNA"/>
</dbReference>
<gene>
    <name evidence="6" type="ORF">GCM10007108_04100</name>
</gene>
<reference evidence="6" key="1">
    <citation type="journal article" date="2014" name="Int. J. Syst. Evol. Microbiol.">
        <title>Complete genome sequence of Corynebacterium casei LMG S-19264T (=DSM 44701T), isolated from a smear-ripened cheese.</title>
        <authorList>
            <consortium name="US DOE Joint Genome Institute (JGI-PGF)"/>
            <person name="Walter F."/>
            <person name="Albersmeier A."/>
            <person name="Kalinowski J."/>
            <person name="Ruckert C."/>
        </authorList>
    </citation>
    <scope>NUCLEOTIDE SEQUENCE</scope>
    <source>
        <strain evidence="6">JCM 13583</strain>
    </source>
</reference>
<evidence type="ECO:0000256" key="2">
    <source>
        <dbReference type="ARBA" id="ARBA00022741"/>
    </source>
</evidence>
<dbReference type="GO" id="GO:1900753">
    <property type="term" value="P:doxorubicin transport"/>
    <property type="evidence" value="ECO:0007669"/>
    <property type="project" value="InterPro"/>
</dbReference>
<dbReference type="SUPFAM" id="SSF52540">
    <property type="entry name" value="P-loop containing nucleoside triphosphate hydrolases"/>
    <property type="match status" value="1"/>
</dbReference>
<protein>
    <submittedName>
        <fullName evidence="6">ABC transporter ATP-binding protein</fullName>
    </submittedName>
</protein>
<reference evidence="6" key="2">
    <citation type="submission" date="2022-09" db="EMBL/GenBank/DDBJ databases">
        <authorList>
            <person name="Sun Q."/>
            <person name="Ohkuma M."/>
        </authorList>
    </citation>
    <scope>NUCLEOTIDE SEQUENCE</scope>
    <source>
        <strain evidence="6">JCM 13583</strain>
    </source>
</reference>
<evidence type="ECO:0000313" key="6">
    <source>
        <dbReference type="EMBL" id="GGM69150.1"/>
    </source>
</evidence>
<dbReference type="Gene3D" id="3.40.50.300">
    <property type="entry name" value="P-loop containing nucleotide triphosphate hydrolases"/>
    <property type="match status" value="1"/>
</dbReference>
<dbReference type="InterPro" id="IPR005894">
    <property type="entry name" value="DrrA"/>
</dbReference>